<accession>A0ABV6LIE1</accession>
<dbReference type="EMBL" id="JBHLTP010000002">
    <property type="protein sequence ID" value="MFC0522158.1"/>
    <property type="molecule type" value="Genomic_DNA"/>
</dbReference>
<evidence type="ECO:0000313" key="1">
    <source>
        <dbReference type="EMBL" id="MFC0522158.1"/>
    </source>
</evidence>
<organism evidence="1 2">
    <name type="scientific">Pontibacillus salicampi</name>
    <dbReference type="NCBI Taxonomy" id="1449801"/>
    <lineage>
        <taxon>Bacteria</taxon>
        <taxon>Bacillati</taxon>
        <taxon>Bacillota</taxon>
        <taxon>Bacilli</taxon>
        <taxon>Bacillales</taxon>
        <taxon>Bacillaceae</taxon>
        <taxon>Pontibacillus</taxon>
    </lineage>
</organism>
<keyword evidence="2" id="KW-1185">Reference proteome</keyword>
<comment type="caution">
    <text evidence="1">The sequence shown here is derived from an EMBL/GenBank/DDBJ whole genome shotgun (WGS) entry which is preliminary data.</text>
</comment>
<protein>
    <recommendedName>
        <fullName evidence="3">DUF86 domain-containing protein</fullName>
    </recommendedName>
</protein>
<reference evidence="1 2" key="1">
    <citation type="submission" date="2024-09" db="EMBL/GenBank/DDBJ databases">
        <authorList>
            <person name="Sun Q."/>
            <person name="Mori K."/>
        </authorList>
    </citation>
    <scope>NUCLEOTIDE SEQUENCE [LARGE SCALE GENOMIC DNA]</scope>
    <source>
        <strain evidence="1 2">NCAIM B.02529</strain>
    </source>
</reference>
<name>A0ABV6LIE1_9BACI</name>
<dbReference type="Proteomes" id="UP001589836">
    <property type="component" value="Unassembled WGS sequence"/>
</dbReference>
<sequence length="123" mass="14773">MGEIIDFEIRRARRELKRYTDQKGIAYEIYLSVVRYVNAHLERPFDKPVEQLNTETPIEFIYGGNEERLMETFVELSQYWNLEDAVYDRIHAHHDNIFSVFETIGDLCIYIEKRVNNIRGNNR</sequence>
<gene>
    <name evidence="1" type="ORF">ACFFGV_00960</name>
</gene>
<proteinExistence type="predicted"/>
<evidence type="ECO:0000313" key="2">
    <source>
        <dbReference type="Proteomes" id="UP001589836"/>
    </source>
</evidence>
<evidence type="ECO:0008006" key="3">
    <source>
        <dbReference type="Google" id="ProtNLM"/>
    </source>
</evidence>
<dbReference type="RefSeq" id="WP_377344671.1">
    <property type="nucleotide sequence ID" value="NZ_JBHLTP010000002.1"/>
</dbReference>